<comment type="caution">
    <text evidence="2">The sequence shown here is derived from an EMBL/GenBank/DDBJ whole genome shotgun (WGS) entry which is preliminary data.</text>
</comment>
<sequence>MKEESQVRALVERYPYMFKLSNTLDLYAGWLPPFVVLCDEIDALLAGRPFVFHFLQIKEKFGRFRVYFYLGLPTCEPSTAVAAQELAHCQAAIQQCVESVHAACASRCMVCGTSATLRRDGSLMLCLCDEHAKWSGQDSPWSSAKIRMDRPSPR</sequence>
<evidence type="ECO:0000313" key="2">
    <source>
        <dbReference type="EMBL" id="GHC98522.1"/>
    </source>
</evidence>
<evidence type="ECO:0000256" key="1">
    <source>
        <dbReference type="SAM" id="MobiDB-lite"/>
    </source>
</evidence>
<dbReference type="RefSeq" id="WP_189690021.1">
    <property type="nucleotide sequence ID" value="NZ_BMYK01000026.1"/>
</dbReference>
<evidence type="ECO:0008006" key="4">
    <source>
        <dbReference type="Google" id="ProtNLM"/>
    </source>
</evidence>
<evidence type="ECO:0000313" key="3">
    <source>
        <dbReference type="Proteomes" id="UP000626210"/>
    </source>
</evidence>
<keyword evidence="3" id="KW-1185">Reference proteome</keyword>
<gene>
    <name evidence="2" type="ORF">GCM10007320_54440</name>
</gene>
<name>A0ABQ3GAR8_9BURK</name>
<organism evidence="2 3">
    <name type="scientific">Pseudorhodoferax aquiterrae</name>
    <dbReference type="NCBI Taxonomy" id="747304"/>
    <lineage>
        <taxon>Bacteria</taxon>
        <taxon>Pseudomonadati</taxon>
        <taxon>Pseudomonadota</taxon>
        <taxon>Betaproteobacteria</taxon>
        <taxon>Burkholderiales</taxon>
        <taxon>Comamonadaceae</taxon>
    </lineage>
</organism>
<accession>A0ABQ3GAR8</accession>
<dbReference type="Proteomes" id="UP000626210">
    <property type="component" value="Unassembled WGS sequence"/>
</dbReference>
<proteinExistence type="predicted"/>
<feature type="region of interest" description="Disordered" evidence="1">
    <location>
        <begin position="134"/>
        <end position="154"/>
    </location>
</feature>
<protein>
    <recommendedName>
        <fullName evidence="4">ATPase AAA-type core domain-containing protein</fullName>
    </recommendedName>
</protein>
<reference evidence="3" key="1">
    <citation type="journal article" date="2019" name="Int. J. Syst. Evol. Microbiol.">
        <title>The Global Catalogue of Microorganisms (GCM) 10K type strain sequencing project: providing services to taxonomists for standard genome sequencing and annotation.</title>
        <authorList>
            <consortium name="The Broad Institute Genomics Platform"/>
            <consortium name="The Broad Institute Genome Sequencing Center for Infectious Disease"/>
            <person name="Wu L."/>
            <person name="Ma J."/>
        </authorList>
    </citation>
    <scope>NUCLEOTIDE SEQUENCE [LARGE SCALE GENOMIC DNA]</scope>
    <source>
        <strain evidence="3">KCTC 23314</strain>
    </source>
</reference>
<dbReference type="EMBL" id="BMYK01000026">
    <property type="protein sequence ID" value="GHC98522.1"/>
    <property type="molecule type" value="Genomic_DNA"/>
</dbReference>